<dbReference type="SUPFAM" id="SSF53474">
    <property type="entry name" value="alpha/beta-Hydrolases"/>
    <property type="match status" value="1"/>
</dbReference>
<dbReference type="GO" id="GO:0016787">
    <property type="term" value="F:hydrolase activity"/>
    <property type="evidence" value="ECO:0007669"/>
    <property type="project" value="UniProtKB-KW"/>
</dbReference>
<comment type="similarity">
    <text evidence="1">Belongs to the 'GDXG' lipolytic enzyme family.</text>
</comment>
<comment type="caution">
    <text evidence="5">The sequence shown here is derived from an EMBL/GenBank/DDBJ whole genome shotgun (WGS) entry which is preliminary data.</text>
</comment>
<name>R4X804_TAPDE</name>
<keyword evidence="6" id="KW-1185">Reference proteome</keyword>
<evidence type="ECO:0000259" key="4">
    <source>
        <dbReference type="Pfam" id="PF07859"/>
    </source>
</evidence>
<gene>
    <name evidence="5" type="ORF">TAPDE_001269</name>
</gene>
<dbReference type="PANTHER" id="PTHR48081:SF2">
    <property type="entry name" value="ALPHA_BETA-HYDROLASE"/>
    <property type="match status" value="1"/>
</dbReference>
<keyword evidence="2" id="KW-0378">Hydrolase</keyword>
<evidence type="ECO:0000313" key="5">
    <source>
        <dbReference type="EMBL" id="CCG81615.1"/>
    </source>
</evidence>
<evidence type="ECO:0000256" key="1">
    <source>
        <dbReference type="ARBA" id="ARBA00010515"/>
    </source>
</evidence>
<dbReference type="InterPro" id="IPR029058">
    <property type="entry name" value="AB_hydrolase_fold"/>
</dbReference>
<accession>R4X804</accession>
<evidence type="ECO:0000256" key="3">
    <source>
        <dbReference type="PROSITE-ProRule" id="PRU10038"/>
    </source>
</evidence>
<dbReference type="PANTHER" id="PTHR48081">
    <property type="entry name" value="AB HYDROLASE SUPERFAMILY PROTEIN C4A8.06C"/>
    <property type="match status" value="1"/>
</dbReference>
<dbReference type="InterPro" id="IPR050300">
    <property type="entry name" value="GDXG_lipolytic_enzyme"/>
</dbReference>
<dbReference type="Proteomes" id="UP000013776">
    <property type="component" value="Unassembled WGS sequence"/>
</dbReference>
<dbReference type="PROSITE" id="PS01174">
    <property type="entry name" value="LIPASE_GDXG_SER"/>
    <property type="match status" value="1"/>
</dbReference>
<dbReference type="eggNOG" id="KOG1515">
    <property type="taxonomic scope" value="Eukaryota"/>
</dbReference>
<dbReference type="EMBL" id="CAHR02000047">
    <property type="protein sequence ID" value="CCG81615.1"/>
    <property type="molecule type" value="Genomic_DNA"/>
</dbReference>
<dbReference type="VEuPathDB" id="FungiDB:TAPDE_001269"/>
<dbReference type="Pfam" id="PF07859">
    <property type="entry name" value="Abhydrolase_3"/>
    <property type="match status" value="1"/>
</dbReference>
<organism evidence="5 6">
    <name type="scientific">Taphrina deformans (strain PYCC 5710 / ATCC 11124 / CBS 356.35 / IMI 108563 / JCM 9778 / NBRC 8474)</name>
    <name type="common">Peach leaf curl fungus</name>
    <name type="synonym">Lalaria deformans</name>
    <dbReference type="NCBI Taxonomy" id="1097556"/>
    <lineage>
        <taxon>Eukaryota</taxon>
        <taxon>Fungi</taxon>
        <taxon>Dikarya</taxon>
        <taxon>Ascomycota</taxon>
        <taxon>Taphrinomycotina</taxon>
        <taxon>Taphrinomycetes</taxon>
        <taxon>Taphrinales</taxon>
        <taxon>Taphrinaceae</taxon>
        <taxon>Taphrina</taxon>
    </lineage>
</organism>
<reference evidence="5 6" key="1">
    <citation type="journal article" date="2013" name="MBio">
        <title>Genome sequencing of the plant pathogen Taphrina deformans, the causal agent of peach leaf curl.</title>
        <authorList>
            <person name="Cisse O.H."/>
            <person name="Almeida J.M.G.C.F."/>
            <person name="Fonseca A."/>
            <person name="Kumar A.A."/>
            <person name="Salojaervi J."/>
            <person name="Overmyer K."/>
            <person name="Hauser P.M."/>
            <person name="Pagni M."/>
        </authorList>
    </citation>
    <scope>NUCLEOTIDE SEQUENCE [LARGE SCALE GENOMIC DNA]</scope>
    <source>
        <strain evidence="6">PYCC 5710 / ATCC 11124 / CBS 356.35 / IMI 108563 / JCM 9778 / NBRC 8474</strain>
    </source>
</reference>
<dbReference type="Gene3D" id="3.40.50.1820">
    <property type="entry name" value="alpha/beta hydrolase"/>
    <property type="match status" value="1"/>
</dbReference>
<evidence type="ECO:0000313" key="6">
    <source>
        <dbReference type="Proteomes" id="UP000013776"/>
    </source>
</evidence>
<dbReference type="OrthoDB" id="408631at2759"/>
<dbReference type="InterPro" id="IPR033140">
    <property type="entry name" value="Lipase_GDXG_put_SER_AS"/>
</dbReference>
<feature type="active site" evidence="3">
    <location>
        <position position="134"/>
    </location>
</feature>
<proteinExistence type="inferred from homology"/>
<dbReference type="STRING" id="1097556.R4X804"/>
<dbReference type="AlphaFoldDB" id="R4X804"/>
<protein>
    <submittedName>
        <fullName evidence="5">Lipase/thioesterase family protein</fullName>
    </submittedName>
</protein>
<sequence>MVRFIFALDAQCRLYRRAHYKRIQRGSVKGVWFADNAARKSEEQIAQGSGPVILYCHGGAFISGQAKMYSDWFIDMIQDHKKHYNKDLTIFSLDYTLAPDKTFPHQWHQYNSAIDYLTRTMRVDLARLFFAGDSAGGNLTLQTLFEYESSQRLAGAILFSPWVLPGASLALQGLCKDKQGHEPNKSHSWHTNAKSDFVTDNFGNLGIKAFVEGGISFEEAYDSPQINPQLRTAEEFRRLPDMLVVYGESERLKDQILEFVDKAKANCESVDVIAGPGGVHIWPLQLRMNQNPAHYHKAIQDVSAWVEKKMIHA</sequence>
<feature type="domain" description="Alpha/beta hydrolase fold-3" evidence="4">
    <location>
        <begin position="53"/>
        <end position="282"/>
    </location>
</feature>
<dbReference type="InterPro" id="IPR013094">
    <property type="entry name" value="AB_hydrolase_3"/>
</dbReference>
<evidence type="ECO:0000256" key="2">
    <source>
        <dbReference type="ARBA" id="ARBA00022801"/>
    </source>
</evidence>